<dbReference type="InterPro" id="IPR002938">
    <property type="entry name" value="FAD-bd"/>
</dbReference>
<dbReference type="SUPFAM" id="SSF51905">
    <property type="entry name" value="FAD/NAD(P)-binding domain"/>
    <property type="match status" value="1"/>
</dbReference>
<evidence type="ECO:0000256" key="3">
    <source>
        <dbReference type="ARBA" id="ARBA00022827"/>
    </source>
</evidence>
<keyword evidence="2" id="KW-0285">Flavoprotein</keyword>
<evidence type="ECO:0000313" key="6">
    <source>
        <dbReference type="Proteomes" id="UP000467193"/>
    </source>
</evidence>
<evidence type="ECO:0000256" key="1">
    <source>
        <dbReference type="ARBA" id="ARBA00001974"/>
    </source>
</evidence>
<dbReference type="Pfam" id="PF01494">
    <property type="entry name" value="FAD_binding_3"/>
    <property type="match status" value="1"/>
</dbReference>
<dbReference type="EMBL" id="AP022588">
    <property type="protein sequence ID" value="BBY30010.1"/>
    <property type="molecule type" value="Genomic_DNA"/>
</dbReference>
<dbReference type="Gene3D" id="3.30.9.10">
    <property type="entry name" value="D-Amino Acid Oxidase, subunit A, domain 2"/>
    <property type="match status" value="1"/>
</dbReference>
<feature type="domain" description="FAD-binding" evidence="4">
    <location>
        <begin position="5"/>
        <end position="352"/>
    </location>
</feature>
<dbReference type="Gene3D" id="3.40.30.120">
    <property type="match status" value="1"/>
</dbReference>
<comment type="cofactor">
    <cofactor evidence="1">
        <name>FAD</name>
        <dbReference type="ChEBI" id="CHEBI:57692"/>
    </cofactor>
</comment>
<dbReference type="InterPro" id="IPR050641">
    <property type="entry name" value="RIFMO-like"/>
</dbReference>
<keyword evidence="3" id="KW-0274">FAD</keyword>
<dbReference type="Gene3D" id="3.50.50.60">
    <property type="entry name" value="FAD/NAD(P)-binding domain"/>
    <property type="match status" value="1"/>
</dbReference>
<dbReference type="GO" id="GO:0071949">
    <property type="term" value="F:FAD binding"/>
    <property type="evidence" value="ECO:0007669"/>
    <property type="project" value="InterPro"/>
</dbReference>
<keyword evidence="6" id="KW-1185">Reference proteome</keyword>
<dbReference type="InterPro" id="IPR036188">
    <property type="entry name" value="FAD/NAD-bd_sf"/>
</dbReference>
<gene>
    <name evidence="5" type="ORF">MSEDJ_41060</name>
</gene>
<keyword evidence="5" id="KW-0503">Monooxygenase</keyword>
<dbReference type="Proteomes" id="UP000467193">
    <property type="component" value="Chromosome"/>
</dbReference>
<dbReference type="RefSeq" id="WP_163799190.1">
    <property type="nucleotide sequence ID" value="NZ_AP022588.1"/>
</dbReference>
<dbReference type="PRINTS" id="PR00420">
    <property type="entry name" value="RNGMNOXGNASE"/>
</dbReference>
<accession>A0A7I7QVE8</accession>
<evidence type="ECO:0000259" key="4">
    <source>
        <dbReference type="Pfam" id="PF01494"/>
    </source>
</evidence>
<proteinExistence type="predicted"/>
<name>A0A7I7QVE8_9MYCO</name>
<keyword evidence="5" id="KW-0560">Oxidoreductase</keyword>
<evidence type="ECO:0000313" key="5">
    <source>
        <dbReference type="EMBL" id="BBY30010.1"/>
    </source>
</evidence>
<reference evidence="5 6" key="1">
    <citation type="journal article" date="2019" name="Emerg. Microbes Infect.">
        <title>Comprehensive subspecies identification of 175 nontuberculous mycobacteria species based on 7547 genomic profiles.</title>
        <authorList>
            <person name="Matsumoto Y."/>
            <person name="Kinjo T."/>
            <person name="Motooka D."/>
            <person name="Nabeya D."/>
            <person name="Jung N."/>
            <person name="Uechi K."/>
            <person name="Horii T."/>
            <person name="Iida T."/>
            <person name="Fujita J."/>
            <person name="Nakamura S."/>
        </authorList>
    </citation>
    <scope>NUCLEOTIDE SEQUENCE [LARGE SCALE GENOMIC DNA]</scope>
    <source>
        <strain evidence="5 6">JCM 17899</strain>
    </source>
</reference>
<evidence type="ECO:0000256" key="2">
    <source>
        <dbReference type="ARBA" id="ARBA00022630"/>
    </source>
</evidence>
<dbReference type="PANTHER" id="PTHR43004:SF19">
    <property type="entry name" value="BINDING MONOOXYGENASE, PUTATIVE (JCVI)-RELATED"/>
    <property type="match status" value="1"/>
</dbReference>
<protein>
    <submittedName>
        <fullName evidence="5">2,4-dichlorophenol 6-monooxygenase</fullName>
    </submittedName>
</protein>
<dbReference type="KEGG" id="msei:MSEDJ_41060"/>
<organism evidence="5 6">
    <name type="scientific">Mycolicibacterium sediminis</name>
    <dbReference type="NCBI Taxonomy" id="1286180"/>
    <lineage>
        <taxon>Bacteria</taxon>
        <taxon>Bacillati</taxon>
        <taxon>Actinomycetota</taxon>
        <taxon>Actinomycetes</taxon>
        <taxon>Mycobacteriales</taxon>
        <taxon>Mycobacteriaceae</taxon>
        <taxon>Mycolicibacterium</taxon>
    </lineage>
</organism>
<sequence length="607" mass="65921">MTTDDVVIVGAGAAGSTLALLLARHGIPSTIVDSRNDTRLHPAAHVVNARSLEIWTQASPTLVGALAAMTPPIDTVNVIRWCTDVRGAPLGEIDLLSQPDRLVEVRSHSPHLISHIGQHLLMPALWEALDAEALVDFRRGWRADHVDGSLLLQPPGAPPTAVVPRYVVAADGANSILRERAGIAMRGPILANMGSVFFHAAGLYPDGHDRPLLSWIYHPDFSGVMIAHADDDYVLMTPYLHPAQPVARRSEQFWNDVLPKVIGAADYRIRSTGTWTMTSQLAETFRRGPLLLIGDAAHRFPHTGGFGLNSGVQDAHNLAWKLAAILRHGASDSLLDTYETERRPVVTRFAEQSTTNHFNLDVVTAPLGITNRSLHRATELMAMPWLARIPDRVMATVADRLTHAQTSRTRRLSKDDARGRRLRRHMADAIPTQEEHFVASGLEFGYAYDGPLIDTSTEGPCLDGDVAHYHPTTHPGARLPHTPVCDGDGNVRPVHDLVEAHGLTLFTAAVVDWSAIVEDAALAVPITVVALTAPVPDDHVHVIESMQVGERGAVLVRPDGHVVWRNRGGKDSSNQLRRFLESAWAGVYPAGGDLEPARAANSTSALD</sequence>
<dbReference type="Pfam" id="PF21274">
    <property type="entry name" value="Rng_hyd_C"/>
    <property type="match status" value="1"/>
</dbReference>
<dbReference type="AlphaFoldDB" id="A0A7I7QVE8"/>
<dbReference type="PANTHER" id="PTHR43004">
    <property type="entry name" value="TRK SYSTEM POTASSIUM UPTAKE PROTEIN"/>
    <property type="match status" value="1"/>
</dbReference>
<dbReference type="GO" id="GO:0016709">
    <property type="term" value="F:oxidoreductase activity, acting on paired donors, with incorporation or reduction of molecular oxygen, NAD(P)H as one donor, and incorporation of one atom of oxygen"/>
    <property type="evidence" value="ECO:0007669"/>
    <property type="project" value="UniProtKB-ARBA"/>
</dbReference>